<feature type="transmembrane region" description="Helical" evidence="1">
    <location>
        <begin position="53"/>
        <end position="85"/>
    </location>
</feature>
<keyword evidence="1" id="KW-0812">Transmembrane</keyword>
<name>A0A9P0IYQ5_APHGO</name>
<dbReference type="EMBL" id="OU899034">
    <property type="protein sequence ID" value="CAH1716641.1"/>
    <property type="molecule type" value="Genomic_DNA"/>
</dbReference>
<keyword evidence="3" id="KW-1185">Reference proteome</keyword>
<keyword evidence="1" id="KW-1133">Transmembrane helix</keyword>
<dbReference type="Proteomes" id="UP001154329">
    <property type="component" value="Chromosome 1"/>
</dbReference>
<accession>A0A9P0IYQ5</accession>
<reference evidence="2" key="2">
    <citation type="submission" date="2022-10" db="EMBL/GenBank/DDBJ databases">
        <authorList>
            <consortium name="ENA_rothamsted_submissions"/>
            <consortium name="culmorum"/>
            <person name="King R."/>
        </authorList>
    </citation>
    <scope>NUCLEOTIDE SEQUENCE</scope>
</reference>
<proteinExistence type="predicted"/>
<dbReference type="AlphaFoldDB" id="A0A9P0IYQ5"/>
<sequence>MRINNARRRPSFTKRFIYCLLGANIFLSLFEPPKRDDFTGKSLCRRRTAGGRFIFFVCTDFICIGIIIIIIIICCTAAVIIAAVVSFTRSPGARALVYIRIPILYIIICTYVYILYNTSYILLYVFRVYDTTLGFLTRSFRNSAKQTTRAK</sequence>
<gene>
    <name evidence="2" type="ORF">APHIGO_LOCUS3647</name>
</gene>
<feature type="transmembrane region" description="Helical" evidence="1">
    <location>
        <begin position="97"/>
        <end position="115"/>
    </location>
</feature>
<evidence type="ECO:0000313" key="3">
    <source>
        <dbReference type="Proteomes" id="UP001154329"/>
    </source>
</evidence>
<evidence type="ECO:0000313" key="2">
    <source>
        <dbReference type="EMBL" id="CAH1716641.1"/>
    </source>
</evidence>
<protein>
    <submittedName>
        <fullName evidence="2">Uncharacterized protein</fullName>
    </submittedName>
</protein>
<reference evidence="2" key="1">
    <citation type="submission" date="2022-02" db="EMBL/GenBank/DDBJ databases">
        <authorList>
            <person name="King R."/>
        </authorList>
    </citation>
    <scope>NUCLEOTIDE SEQUENCE</scope>
</reference>
<keyword evidence="1" id="KW-0472">Membrane</keyword>
<organism evidence="2 3">
    <name type="scientific">Aphis gossypii</name>
    <name type="common">Cotton aphid</name>
    <dbReference type="NCBI Taxonomy" id="80765"/>
    <lineage>
        <taxon>Eukaryota</taxon>
        <taxon>Metazoa</taxon>
        <taxon>Ecdysozoa</taxon>
        <taxon>Arthropoda</taxon>
        <taxon>Hexapoda</taxon>
        <taxon>Insecta</taxon>
        <taxon>Pterygota</taxon>
        <taxon>Neoptera</taxon>
        <taxon>Paraneoptera</taxon>
        <taxon>Hemiptera</taxon>
        <taxon>Sternorrhyncha</taxon>
        <taxon>Aphidomorpha</taxon>
        <taxon>Aphidoidea</taxon>
        <taxon>Aphididae</taxon>
        <taxon>Aphidini</taxon>
        <taxon>Aphis</taxon>
        <taxon>Aphis</taxon>
    </lineage>
</organism>
<evidence type="ECO:0000256" key="1">
    <source>
        <dbReference type="SAM" id="Phobius"/>
    </source>
</evidence>